<evidence type="ECO:0000313" key="2">
    <source>
        <dbReference type="Proteomes" id="UP001212841"/>
    </source>
</evidence>
<dbReference type="AlphaFoldDB" id="A0AAD5S7S6"/>
<sequence>MLISGCYNDSPDGNNHILSTNLGPVSSFSTAPTLQSCLTECDKRHLTACGLIPRNPKTGAEALCMGGRWSNDIFVNGKVEDMKCDAGCAVEGGSVSGRCGGTAGVGNGLLVALYTVGSGHFTFTYEGAEAAPVRVEVTPEGRNVKWDVAGECFRSGAAIFRN</sequence>
<proteinExistence type="predicted"/>
<organism evidence="1 2">
    <name type="scientific">Rhizophlyctis rosea</name>
    <dbReference type="NCBI Taxonomy" id="64517"/>
    <lineage>
        <taxon>Eukaryota</taxon>
        <taxon>Fungi</taxon>
        <taxon>Fungi incertae sedis</taxon>
        <taxon>Chytridiomycota</taxon>
        <taxon>Chytridiomycota incertae sedis</taxon>
        <taxon>Chytridiomycetes</taxon>
        <taxon>Rhizophlyctidales</taxon>
        <taxon>Rhizophlyctidaceae</taxon>
        <taxon>Rhizophlyctis</taxon>
    </lineage>
</organism>
<reference evidence="1" key="1">
    <citation type="submission" date="2020-05" db="EMBL/GenBank/DDBJ databases">
        <title>Phylogenomic resolution of chytrid fungi.</title>
        <authorList>
            <person name="Stajich J.E."/>
            <person name="Amses K."/>
            <person name="Simmons R."/>
            <person name="Seto K."/>
            <person name="Myers J."/>
            <person name="Bonds A."/>
            <person name="Quandt C.A."/>
            <person name="Barry K."/>
            <person name="Liu P."/>
            <person name="Grigoriev I."/>
            <person name="Longcore J.E."/>
            <person name="James T.Y."/>
        </authorList>
    </citation>
    <scope>NUCLEOTIDE SEQUENCE</scope>
    <source>
        <strain evidence="1">JEL0318</strain>
    </source>
</reference>
<dbReference type="Proteomes" id="UP001212841">
    <property type="component" value="Unassembled WGS sequence"/>
</dbReference>
<name>A0AAD5S7S6_9FUNG</name>
<accession>A0AAD5S7S6</accession>
<protein>
    <submittedName>
        <fullName evidence="1">Uncharacterized protein</fullName>
    </submittedName>
</protein>
<keyword evidence="2" id="KW-1185">Reference proteome</keyword>
<dbReference type="EMBL" id="JADGJD010000947">
    <property type="protein sequence ID" value="KAJ3047514.1"/>
    <property type="molecule type" value="Genomic_DNA"/>
</dbReference>
<comment type="caution">
    <text evidence="1">The sequence shown here is derived from an EMBL/GenBank/DDBJ whole genome shotgun (WGS) entry which is preliminary data.</text>
</comment>
<gene>
    <name evidence="1" type="ORF">HK097_011461</name>
</gene>
<evidence type="ECO:0000313" key="1">
    <source>
        <dbReference type="EMBL" id="KAJ3047514.1"/>
    </source>
</evidence>